<protein>
    <submittedName>
        <fullName evidence="1">Uncharacterized protein</fullName>
    </submittedName>
</protein>
<dbReference type="Proteomes" id="UP001357485">
    <property type="component" value="Unassembled WGS sequence"/>
</dbReference>
<dbReference type="EMBL" id="JAVRRA010025847">
    <property type="protein sequence ID" value="KAK5105804.1"/>
    <property type="molecule type" value="Genomic_DNA"/>
</dbReference>
<evidence type="ECO:0000313" key="2">
    <source>
        <dbReference type="Proteomes" id="UP001357485"/>
    </source>
</evidence>
<accession>A0ABR0KQE1</accession>
<comment type="caution">
    <text evidence="1">The sequence shown here is derived from an EMBL/GenBank/DDBJ whole genome shotgun (WGS) entry which is preliminary data.</text>
</comment>
<evidence type="ECO:0000313" key="1">
    <source>
        <dbReference type="EMBL" id="KAK5105804.1"/>
    </source>
</evidence>
<sequence>MPAAVPKARNPLAKHDETLRYIDYLKSRQAATTPPRLLSCKHFVQHAGHLRILGKSG</sequence>
<reference evidence="1 2" key="1">
    <citation type="submission" date="2023-08" db="EMBL/GenBank/DDBJ databases">
        <title>Black Yeasts Isolated from many extreme environments.</title>
        <authorList>
            <person name="Coleine C."/>
            <person name="Stajich J.E."/>
            <person name="Selbmann L."/>
        </authorList>
    </citation>
    <scope>NUCLEOTIDE SEQUENCE [LARGE SCALE GENOMIC DNA]</scope>
    <source>
        <strain evidence="1 2">CCFEE 536</strain>
    </source>
</reference>
<name>A0ABR0KQE1_9PEZI</name>
<gene>
    <name evidence="1" type="ORF">LTR16_006509</name>
</gene>
<proteinExistence type="predicted"/>
<keyword evidence="2" id="KW-1185">Reference proteome</keyword>
<organism evidence="1 2">
    <name type="scientific">Cryomyces antarcticus</name>
    <dbReference type="NCBI Taxonomy" id="329879"/>
    <lineage>
        <taxon>Eukaryota</taxon>
        <taxon>Fungi</taxon>
        <taxon>Dikarya</taxon>
        <taxon>Ascomycota</taxon>
        <taxon>Pezizomycotina</taxon>
        <taxon>Dothideomycetes</taxon>
        <taxon>Dothideomycetes incertae sedis</taxon>
        <taxon>Cryomyces</taxon>
    </lineage>
</organism>